<dbReference type="Proteomes" id="UP000095751">
    <property type="component" value="Unassembled WGS sequence"/>
</dbReference>
<accession>A0A1E7ETL3</accession>
<organism evidence="1 2">
    <name type="scientific">Fragilariopsis cylindrus CCMP1102</name>
    <dbReference type="NCBI Taxonomy" id="635003"/>
    <lineage>
        <taxon>Eukaryota</taxon>
        <taxon>Sar</taxon>
        <taxon>Stramenopiles</taxon>
        <taxon>Ochrophyta</taxon>
        <taxon>Bacillariophyta</taxon>
        <taxon>Bacillariophyceae</taxon>
        <taxon>Bacillariophycidae</taxon>
        <taxon>Bacillariales</taxon>
        <taxon>Bacillariaceae</taxon>
        <taxon>Fragilariopsis</taxon>
    </lineage>
</organism>
<reference evidence="1 2" key="1">
    <citation type="submission" date="2016-09" db="EMBL/GenBank/DDBJ databases">
        <title>Extensive genetic diversity and differential bi-allelic expression allows diatom success in the polar Southern Ocean.</title>
        <authorList>
            <consortium name="DOE Joint Genome Institute"/>
            <person name="Mock T."/>
            <person name="Otillar R.P."/>
            <person name="Strauss J."/>
            <person name="Dupont C."/>
            <person name="Frickenhaus S."/>
            <person name="Maumus F."/>
            <person name="Mcmullan M."/>
            <person name="Sanges R."/>
            <person name="Schmutz J."/>
            <person name="Toseland A."/>
            <person name="Valas R."/>
            <person name="Veluchamy A."/>
            <person name="Ward B.J."/>
            <person name="Allen A."/>
            <person name="Barry K."/>
            <person name="Falciatore A."/>
            <person name="Ferrante M."/>
            <person name="Fortunato A.E."/>
            <person name="Gloeckner G."/>
            <person name="Gruber A."/>
            <person name="Hipkin R."/>
            <person name="Janech M."/>
            <person name="Kroth P."/>
            <person name="Leese F."/>
            <person name="Lindquist E."/>
            <person name="Lyon B.R."/>
            <person name="Martin J."/>
            <person name="Mayer C."/>
            <person name="Parker M."/>
            <person name="Quesneville H."/>
            <person name="Raymond J."/>
            <person name="Uhlig C."/>
            <person name="Valentin K.U."/>
            <person name="Worden A.Z."/>
            <person name="Armbrust E.V."/>
            <person name="Bowler C."/>
            <person name="Green B."/>
            <person name="Moulton V."/>
            <person name="Van Oosterhout C."/>
            <person name="Grigoriev I."/>
        </authorList>
    </citation>
    <scope>NUCLEOTIDE SEQUENCE [LARGE SCALE GENOMIC DNA]</scope>
    <source>
        <strain evidence="1 2">CCMP1102</strain>
    </source>
</reference>
<name>A0A1E7ETL3_9STRA</name>
<evidence type="ECO:0000313" key="2">
    <source>
        <dbReference type="Proteomes" id="UP000095751"/>
    </source>
</evidence>
<gene>
    <name evidence="1" type="ORF">FRACYDRAFT_271484</name>
</gene>
<sequence length="66" mass="7273">MDMNLGVILGENMGQSSVPRSHRDSRFDIWSGEKLQAATPEKAYTRRVMINPGSVSQVSLAGHPNF</sequence>
<dbReference type="KEGG" id="fcy:FRACYDRAFT_271484"/>
<dbReference type="InParanoid" id="A0A1E7ETL3"/>
<keyword evidence="2" id="KW-1185">Reference proteome</keyword>
<dbReference type="AlphaFoldDB" id="A0A1E7ETL3"/>
<protein>
    <submittedName>
        <fullName evidence="1">Uncharacterized protein</fullName>
    </submittedName>
</protein>
<evidence type="ECO:0000313" key="1">
    <source>
        <dbReference type="EMBL" id="OEU09311.1"/>
    </source>
</evidence>
<proteinExistence type="predicted"/>
<dbReference type="EMBL" id="KV784376">
    <property type="protein sequence ID" value="OEU09311.1"/>
    <property type="molecule type" value="Genomic_DNA"/>
</dbReference>